<name>A0A1I5XN70_9BACT</name>
<dbReference type="OrthoDB" id="595476at2"/>
<evidence type="ECO:0000313" key="1">
    <source>
        <dbReference type="EMBL" id="SFQ33384.1"/>
    </source>
</evidence>
<proteinExistence type="predicted"/>
<keyword evidence="2" id="KW-1185">Reference proteome</keyword>
<reference evidence="1 2" key="1">
    <citation type="submission" date="2016-10" db="EMBL/GenBank/DDBJ databases">
        <authorList>
            <person name="de Groot N.N."/>
        </authorList>
    </citation>
    <scope>NUCLEOTIDE SEQUENCE [LARGE SCALE GENOMIC DNA]</scope>
    <source>
        <strain evidence="1 2">DSM 28286</strain>
    </source>
</reference>
<dbReference type="RefSeq" id="WP_090659961.1">
    <property type="nucleotide sequence ID" value="NZ_FOXQ01000009.1"/>
</dbReference>
<evidence type="ECO:0000313" key="2">
    <source>
        <dbReference type="Proteomes" id="UP000199031"/>
    </source>
</evidence>
<accession>A0A1I5XN70</accession>
<dbReference type="Proteomes" id="UP000199031">
    <property type="component" value="Unassembled WGS sequence"/>
</dbReference>
<sequence length="68" mass="7980">MINFELVITKRAQIDIDEIFIWYEEQSAGLGTIFIHEFEDVLIKINRNPYFASIIEKEARSTSMKISL</sequence>
<organism evidence="1 2">
    <name type="scientific">Parafilimonas terrae</name>
    <dbReference type="NCBI Taxonomy" id="1465490"/>
    <lineage>
        <taxon>Bacteria</taxon>
        <taxon>Pseudomonadati</taxon>
        <taxon>Bacteroidota</taxon>
        <taxon>Chitinophagia</taxon>
        <taxon>Chitinophagales</taxon>
        <taxon>Chitinophagaceae</taxon>
        <taxon>Parafilimonas</taxon>
    </lineage>
</organism>
<dbReference type="AlphaFoldDB" id="A0A1I5XN70"/>
<gene>
    <name evidence="1" type="ORF">SAMN05444277_10962</name>
</gene>
<dbReference type="STRING" id="1465490.SAMN05444277_10962"/>
<dbReference type="EMBL" id="FOXQ01000009">
    <property type="protein sequence ID" value="SFQ33384.1"/>
    <property type="molecule type" value="Genomic_DNA"/>
</dbReference>
<evidence type="ECO:0008006" key="3">
    <source>
        <dbReference type="Google" id="ProtNLM"/>
    </source>
</evidence>
<protein>
    <recommendedName>
        <fullName evidence="3">ParE toxin of type II toxin-antitoxin system, parDE</fullName>
    </recommendedName>
</protein>